<dbReference type="Proteomes" id="UP001249851">
    <property type="component" value="Unassembled WGS sequence"/>
</dbReference>
<protein>
    <submittedName>
        <fullName evidence="1">Uncharacterized protein</fullName>
    </submittedName>
</protein>
<dbReference type="AlphaFoldDB" id="A0AAD9QD57"/>
<comment type="caution">
    <text evidence="1">The sequence shown here is derived from an EMBL/GenBank/DDBJ whole genome shotgun (WGS) entry which is preliminary data.</text>
</comment>
<reference evidence="1" key="1">
    <citation type="journal article" date="2023" name="G3 (Bethesda)">
        <title>Whole genome assembly and annotation of the endangered Caribbean coral Acropora cervicornis.</title>
        <authorList>
            <person name="Selwyn J.D."/>
            <person name="Vollmer S.V."/>
        </authorList>
    </citation>
    <scope>NUCLEOTIDE SEQUENCE</scope>
    <source>
        <strain evidence="1">K2</strain>
    </source>
</reference>
<proteinExistence type="predicted"/>
<dbReference type="EMBL" id="JARQWQ010000042">
    <property type="protein sequence ID" value="KAK2559035.1"/>
    <property type="molecule type" value="Genomic_DNA"/>
</dbReference>
<gene>
    <name evidence="1" type="ORF">P5673_018670</name>
</gene>
<organism evidence="1 2">
    <name type="scientific">Acropora cervicornis</name>
    <name type="common">Staghorn coral</name>
    <dbReference type="NCBI Taxonomy" id="6130"/>
    <lineage>
        <taxon>Eukaryota</taxon>
        <taxon>Metazoa</taxon>
        <taxon>Cnidaria</taxon>
        <taxon>Anthozoa</taxon>
        <taxon>Hexacorallia</taxon>
        <taxon>Scleractinia</taxon>
        <taxon>Astrocoeniina</taxon>
        <taxon>Acroporidae</taxon>
        <taxon>Acropora</taxon>
    </lineage>
</organism>
<reference evidence="1" key="2">
    <citation type="journal article" date="2023" name="Science">
        <title>Genomic signatures of disease resistance in endangered staghorn corals.</title>
        <authorList>
            <person name="Vollmer S.V."/>
            <person name="Selwyn J.D."/>
            <person name="Despard B.A."/>
            <person name="Roesel C.L."/>
        </authorList>
    </citation>
    <scope>NUCLEOTIDE SEQUENCE</scope>
    <source>
        <strain evidence="1">K2</strain>
    </source>
</reference>
<evidence type="ECO:0000313" key="1">
    <source>
        <dbReference type="EMBL" id="KAK2559035.1"/>
    </source>
</evidence>
<name>A0AAD9QD57_ACRCE</name>
<keyword evidence="2" id="KW-1185">Reference proteome</keyword>
<evidence type="ECO:0000313" key="2">
    <source>
        <dbReference type="Proteomes" id="UP001249851"/>
    </source>
</evidence>
<sequence>MAKAILRKTENSALNTYKALLHQHTTPTVDMTTLPSQIFLHRRLKSEIPMEATLLTQEIAETILEERAKKTAKSEMYYNRTAKDLSL</sequence>
<accession>A0AAD9QD57</accession>